<dbReference type="OrthoDB" id="6612291at2759"/>
<dbReference type="AlphaFoldDB" id="A0A8K0X4T2"/>
<evidence type="ECO:0000256" key="6">
    <source>
        <dbReference type="ARBA" id="ARBA00022989"/>
    </source>
</evidence>
<dbReference type="Gene3D" id="1.20.1250.20">
    <property type="entry name" value="MFS general substrate transporter like domains"/>
    <property type="match status" value="1"/>
</dbReference>
<feature type="transmembrane region" description="Helical" evidence="9">
    <location>
        <begin position="179"/>
        <end position="199"/>
    </location>
</feature>
<reference evidence="11" key="1">
    <citation type="journal article" date="2021" name="Nat. Commun.">
        <title>Genetic determinants of endophytism in the Arabidopsis root mycobiome.</title>
        <authorList>
            <person name="Mesny F."/>
            <person name="Miyauchi S."/>
            <person name="Thiergart T."/>
            <person name="Pickel B."/>
            <person name="Atanasova L."/>
            <person name="Karlsson M."/>
            <person name="Huettel B."/>
            <person name="Barry K.W."/>
            <person name="Haridas S."/>
            <person name="Chen C."/>
            <person name="Bauer D."/>
            <person name="Andreopoulos W."/>
            <person name="Pangilinan J."/>
            <person name="LaButti K."/>
            <person name="Riley R."/>
            <person name="Lipzen A."/>
            <person name="Clum A."/>
            <person name="Drula E."/>
            <person name="Henrissat B."/>
            <person name="Kohler A."/>
            <person name="Grigoriev I.V."/>
            <person name="Martin F.M."/>
            <person name="Hacquard S."/>
        </authorList>
    </citation>
    <scope>NUCLEOTIDE SEQUENCE</scope>
    <source>
        <strain evidence="11">MPI-CAGE-AT-0016</strain>
    </source>
</reference>
<dbReference type="Pfam" id="PF00083">
    <property type="entry name" value="Sugar_tr"/>
    <property type="match status" value="1"/>
</dbReference>
<dbReference type="SUPFAM" id="SSF103473">
    <property type="entry name" value="MFS general substrate transporter"/>
    <property type="match status" value="1"/>
</dbReference>
<comment type="similarity">
    <text evidence="2 8">Belongs to the major facilitator superfamily. Sugar transporter (TC 2.A.1.1) family.</text>
</comment>
<comment type="subcellular location">
    <subcellularLocation>
        <location evidence="1">Membrane</location>
        <topology evidence="1">Multi-pass membrane protein</topology>
    </subcellularLocation>
</comment>
<keyword evidence="5 9" id="KW-0812">Transmembrane</keyword>
<organism evidence="11 12">
    <name type="scientific">Plectosphaerella cucumerina</name>
    <dbReference type="NCBI Taxonomy" id="40658"/>
    <lineage>
        <taxon>Eukaryota</taxon>
        <taxon>Fungi</taxon>
        <taxon>Dikarya</taxon>
        <taxon>Ascomycota</taxon>
        <taxon>Pezizomycotina</taxon>
        <taxon>Sordariomycetes</taxon>
        <taxon>Hypocreomycetidae</taxon>
        <taxon>Glomerellales</taxon>
        <taxon>Plectosphaerellaceae</taxon>
        <taxon>Plectosphaerella</taxon>
    </lineage>
</organism>
<name>A0A8K0X4T2_9PEZI</name>
<feature type="transmembrane region" description="Helical" evidence="9">
    <location>
        <begin position="463"/>
        <end position="481"/>
    </location>
</feature>
<keyword evidence="3 8" id="KW-0813">Transport</keyword>
<dbReference type="PANTHER" id="PTHR48022">
    <property type="entry name" value="PLASTIDIC GLUCOSE TRANSPORTER 4"/>
    <property type="match status" value="1"/>
</dbReference>
<dbReference type="InterPro" id="IPR005828">
    <property type="entry name" value="MFS_sugar_transport-like"/>
</dbReference>
<dbReference type="NCBIfam" id="TIGR00879">
    <property type="entry name" value="SP"/>
    <property type="match status" value="1"/>
</dbReference>
<feature type="transmembrane region" description="Helical" evidence="9">
    <location>
        <begin position="429"/>
        <end position="451"/>
    </location>
</feature>
<dbReference type="Proteomes" id="UP000813385">
    <property type="component" value="Unassembled WGS sequence"/>
</dbReference>
<accession>A0A8K0X4T2</accession>
<dbReference type="InterPro" id="IPR036259">
    <property type="entry name" value="MFS_trans_sf"/>
</dbReference>
<feature type="transmembrane region" description="Helical" evidence="9">
    <location>
        <begin position="299"/>
        <end position="323"/>
    </location>
</feature>
<comment type="caution">
    <text evidence="11">The sequence shown here is derived from an EMBL/GenBank/DDBJ whole genome shotgun (WGS) entry which is preliminary data.</text>
</comment>
<dbReference type="GO" id="GO:0005351">
    <property type="term" value="F:carbohydrate:proton symporter activity"/>
    <property type="evidence" value="ECO:0007669"/>
    <property type="project" value="TreeGrafter"/>
</dbReference>
<feature type="domain" description="Major facilitator superfamily (MFS) profile" evidence="10">
    <location>
        <begin position="40"/>
        <end position="485"/>
    </location>
</feature>
<feature type="transmembrane region" description="Helical" evidence="9">
    <location>
        <begin position="153"/>
        <end position="172"/>
    </location>
</feature>
<feature type="transmembrane region" description="Helical" evidence="9">
    <location>
        <begin position="90"/>
        <end position="109"/>
    </location>
</feature>
<dbReference type="FunFam" id="1.20.1250.20:FF:000254">
    <property type="entry name" value="MAL31p Maltose permease"/>
    <property type="match status" value="1"/>
</dbReference>
<feature type="transmembrane region" description="Helical" evidence="9">
    <location>
        <begin position="33"/>
        <end position="53"/>
    </location>
</feature>
<evidence type="ECO:0000259" key="10">
    <source>
        <dbReference type="PROSITE" id="PS50850"/>
    </source>
</evidence>
<proteinExistence type="inferred from homology"/>
<evidence type="ECO:0000256" key="1">
    <source>
        <dbReference type="ARBA" id="ARBA00004141"/>
    </source>
</evidence>
<evidence type="ECO:0000256" key="5">
    <source>
        <dbReference type="ARBA" id="ARBA00022692"/>
    </source>
</evidence>
<dbReference type="GO" id="GO:0016020">
    <property type="term" value="C:membrane"/>
    <property type="evidence" value="ECO:0007669"/>
    <property type="project" value="UniProtKB-SubCell"/>
</dbReference>
<feature type="transmembrane region" description="Helical" evidence="9">
    <location>
        <begin position="395"/>
        <end position="417"/>
    </location>
</feature>
<evidence type="ECO:0000256" key="3">
    <source>
        <dbReference type="ARBA" id="ARBA00022448"/>
    </source>
</evidence>
<evidence type="ECO:0000256" key="9">
    <source>
        <dbReference type="SAM" id="Phobius"/>
    </source>
</evidence>
<dbReference type="PROSITE" id="PS50850">
    <property type="entry name" value="MFS"/>
    <property type="match status" value="1"/>
</dbReference>
<dbReference type="EMBL" id="JAGPXD010000003">
    <property type="protein sequence ID" value="KAH7362070.1"/>
    <property type="molecule type" value="Genomic_DNA"/>
</dbReference>
<keyword evidence="6 9" id="KW-1133">Transmembrane helix</keyword>
<feature type="transmembrane region" description="Helical" evidence="9">
    <location>
        <begin position="215"/>
        <end position="236"/>
    </location>
</feature>
<evidence type="ECO:0000256" key="4">
    <source>
        <dbReference type="ARBA" id="ARBA00022597"/>
    </source>
</evidence>
<evidence type="ECO:0000256" key="2">
    <source>
        <dbReference type="ARBA" id="ARBA00010992"/>
    </source>
</evidence>
<sequence length="530" mass="59112">MGLEVTTSHGDEGATSLAMRAERAMTIRQSLRFWPKAILFSFIISLAIIMEGYDTNLMSNFYPFPPFQQRFGNEFDSKGNPVISAEWQTIINNSGQAGSIVGLILNGWITERIGYRWTMQIAMVAMIAAIFIPFFSTGLPMFVAGAVCQSIPWGIFQTLAVTYAADICPLTLRHYMTSWINICWVIGQLISIGILNGLLSRTDEWAYRLPFALQWVWPIPIMVGTLLAPESPWWLVRRGRYDDAKRAVQRMITPQPDIDFDLDAHIDMMRITTQFERENSAGAGYLDCFRGTNLRRTEIACMAWLTQAFAGTPFMGFGVQFLLQAGLSSRHGFTMSLVQTALGLVGCIVAMWVLTRFGRRTIYLAGLGFMVVDLLIIGCLGIPTQTSATSWAVGALMVTMVVFYQITIGPACFTVVAESPSTQLRAKTVAFARACYNAGGFITNVIMPRMISENSWNWGAKSGFFWGGIAALFFTWTWFRLPEARGLTYSELDLLFEHKTATRGFSQEAADLLKPELLEVDGHKMVEKGA</sequence>
<feature type="transmembrane region" description="Helical" evidence="9">
    <location>
        <begin position="362"/>
        <end position="383"/>
    </location>
</feature>
<keyword evidence="4" id="KW-0762">Sugar transport</keyword>
<dbReference type="PANTHER" id="PTHR48022:SF5">
    <property type="entry name" value="ALPHA-GLUCOSIDES PERMEASE MPH2-RELATED"/>
    <property type="match status" value="1"/>
</dbReference>
<dbReference type="InterPro" id="IPR020846">
    <property type="entry name" value="MFS_dom"/>
</dbReference>
<dbReference type="InterPro" id="IPR003663">
    <property type="entry name" value="Sugar/inositol_transpt"/>
</dbReference>
<feature type="transmembrane region" description="Helical" evidence="9">
    <location>
        <begin position="335"/>
        <end position="355"/>
    </location>
</feature>
<evidence type="ECO:0000313" key="11">
    <source>
        <dbReference type="EMBL" id="KAH7362070.1"/>
    </source>
</evidence>
<evidence type="ECO:0000256" key="8">
    <source>
        <dbReference type="RuleBase" id="RU003346"/>
    </source>
</evidence>
<dbReference type="InterPro" id="IPR050360">
    <property type="entry name" value="MFS_Sugar_Transporters"/>
</dbReference>
<protein>
    <submittedName>
        <fullName evidence="11">General substrate transporter</fullName>
    </submittedName>
</protein>
<evidence type="ECO:0000256" key="7">
    <source>
        <dbReference type="ARBA" id="ARBA00023136"/>
    </source>
</evidence>
<keyword evidence="7 9" id="KW-0472">Membrane</keyword>
<keyword evidence="12" id="KW-1185">Reference proteome</keyword>
<feature type="transmembrane region" description="Helical" evidence="9">
    <location>
        <begin position="121"/>
        <end position="147"/>
    </location>
</feature>
<evidence type="ECO:0000313" key="12">
    <source>
        <dbReference type="Proteomes" id="UP000813385"/>
    </source>
</evidence>
<gene>
    <name evidence="11" type="ORF">B0T11DRAFT_80501</name>
</gene>